<evidence type="ECO:0000313" key="2">
    <source>
        <dbReference type="Proteomes" id="UP001465717"/>
    </source>
</evidence>
<sequence length="303" mass="35206">MNNSYHILWIDDEWEEMTSFQKFCKLHYNMELTPFKTQKEGLDTYAKNPTFWEAVILDAKVLNESEQEVASVAGLQNAVLRIKEEFKELPYFISTGQPDLLSDNTFKSFFPVFYEKEVDDEKLCDDIIQTINEQPNRIIKNKYPEIFSWLEGTIADEVLSIIKIYENREFANADTFNKVRKVLDWIMSYLYDYGLLAIKFNGTNLAECSKFLGNSKLQSVVPVHIQRHLYSLVTVANEGSHRQHIDEEVKSSKAPFLVASTIFELLNVLTWLHQLPNDMEEKQTIEKLAANVAIDFVQSNNKH</sequence>
<dbReference type="RefSeq" id="WP_349225954.1">
    <property type="nucleotide sequence ID" value="NZ_JBBNFG020000019.1"/>
</dbReference>
<name>A0ABV1FY22_9BACT</name>
<dbReference type="Proteomes" id="UP001465717">
    <property type="component" value="Unassembled WGS sequence"/>
</dbReference>
<comment type="caution">
    <text evidence="1">The sequence shown here is derived from an EMBL/GenBank/DDBJ whole genome shotgun (WGS) entry which is preliminary data.</text>
</comment>
<gene>
    <name evidence="1" type="ORF">AAAT87_06325</name>
</gene>
<evidence type="ECO:0008006" key="3">
    <source>
        <dbReference type="Google" id="ProtNLM"/>
    </source>
</evidence>
<keyword evidence="2" id="KW-1185">Reference proteome</keyword>
<accession>A0ABV1FY22</accession>
<evidence type="ECO:0000313" key="1">
    <source>
        <dbReference type="EMBL" id="MEQ2507899.1"/>
    </source>
</evidence>
<reference evidence="1 2" key="1">
    <citation type="submission" date="2024-04" db="EMBL/GenBank/DDBJ databases">
        <title>Human intestinal bacterial collection.</title>
        <authorList>
            <person name="Pauvert C."/>
            <person name="Hitch T.C.A."/>
            <person name="Clavel T."/>
        </authorList>
    </citation>
    <scope>NUCLEOTIDE SEQUENCE [LARGE SCALE GENOMIC DNA]</scope>
    <source>
        <strain evidence="1 2">CLA-AA-H174</strain>
    </source>
</reference>
<organism evidence="1 2">
    <name type="scientific">Segatella sinensis</name>
    <dbReference type="NCBI Taxonomy" id="3085167"/>
    <lineage>
        <taxon>Bacteria</taxon>
        <taxon>Pseudomonadati</taxon>
        <taxon>Bacteroidota</taxon>
        <taxon>Bacteroidia</taxon>
        <taxon>Bacteroidales</taxon>
        <taxon>Prevotellaceae</taxon>
        <taxon>Segatella</taxon>
    </lineage>
</organism>
<proteinExistence type="predicted"/>
<dbReference type="EMBL" id="JBBNGE010000016">
    <property type="protein sequence ID" value="MEQ2507899.1"/>
    <property type="molecule type" value="Genomic_DNA"/>
</dbReference>
<protein>
    <recommendedName>
        <fullName evidence="3">DUF4145 domain-containing protein</fullName>
    </recommendedName>
</protein>